<name>A0A0F7L3Z7_9VIRU</name>
<feature type="region of interest" description="Disordered" evidence="1">
    <location>
        <begin position="39"/>
        <end position="59"/>
    </location>
</feature>
<evidence type="ECO:0000256" key="1">
    <source>
        <dbReference type="SAM" id="MobiDB-lite"/>
    </source>
</evidence>
<organism evidence="2">
    <name type="scientific">uncultured marine virus</name>
    <dbReference type="NCBI Taxonomy" id="186617"/>
    <lineage>
        <taxon>Viruses</taxon>
        <taxon>environmental samples</taxon>
    </lineage>
</organism>
<sequence length="59" mass="6858">MVPPNYSHRRNFRRRHRILNPSVYPPHFRNRVPGATFSAWDRAQSVPRENPSPSASSTT</sequence>
<reference evidence="2" key="2">
    <citation type="submission" date="2015-03" db="EMBL/GenBank/DDBJ databases">
        <authorList>
            <person name="Chow C.-E.T."/>
            <person name="Winget D.M."/>
            <person name="White R.A.III."/>
            <person name="Hallam S.J."/>
            <person name="Suttle C.A."/>
        </authorList>
    </citation>
    <scope>NUCLEOTIDE SEQUENCE</scope>
    <source>
        <strain evidence="2">Anoxic2_1</strain>
    </source>
</reference>
<protein>
    <submittedName>
        <fullName evidence="2">Uncharacterized protein</fullName>
    </submittedName>
</protein>
<proteinExistence type="predicted"/>
<evidence type="ECO:0000313" key="2">
    <source>
        <dbReference type="EMBL" id="AKH46675.1"/>
    </source>
</evidence>
<accession>A0A0F7L3Z7</accession>
<dbReference type="EMBL" id="KR029585">
    <property type="protein sequence ID" value="AKH46675.1"/>
    <property type="molecule type" value="Genomic_DNA"/>
</dbReference>
<reference evidence="2" key="1">
    <citation type="journal article" date="2015" name="Front. Microbiol.">
        <title>Combining genomic sequencing methods to explore viral diversity and reveal potential virus-host interactions.</title>
        <authorList>
            <person name="Chow C.E."/>
            <person name="Winget D.M."/>
            <person name="White R.A.III."/>
            <person name="Hallam S.J."/>
            <person name="Suttle C.A."/>
        </authorList>
    </citation>
    <scope>NUCLEOTIDE SEQUENCE</scope>
    <source>
        <strain evidence="2">Anoxic2_1</strain>
    </source>
</reference>